<comment type="caution">
    <text evidence="1">The sequence shown here is derived from an EMBL/GenBank/DDBJ whole genome shotgun (WGS) entry which is preliminary data.</text>
</comment>
<dbReference type="EMBL" id="VSRR010002574">
    <property type="protein sequence ID" value="MPC32152.1"/>
    <property type="molecule type" value="Genomic_DNA"/>
</dbReference>
<protein>
    <submittedName>
        <fullName evidence="1">Uncharacterized protein</fullName>
    </submittedName>
</protein>
<dbReference type="AlphaFoldDB" id="A0A5B7EDE5"/>
<evidence type="ECO:0000313" key="1">
    <source>
        <dbReference type="EMBL" id="MPC32152.1"/>
    </source>
</evidence>
<gene>
    <name evidence="1" type="ORF">E2C01_025457</name>
</gene>
<name>A0A5B7EDE5_PORTR</name>
<reference evidence="1 2" key="1">
    <citation type="submission" date="2019-05" db="EMBL/GenBank/DDBJ databases">
        <title>Another draft genome of Portunus trituberculatus and its Hox gene families provides insights of decapod evolution.</title>
        <authorList>
            <person name="Jeong J.-H."/>
            <person name="Song I."/>
            <person name="Kim S."/>
            <person name="Choi T."/>
            <person name="Kim D."/>
            <person name="Ryu S."/>
            <person name="Kim W."/>
        </authorList>
    </citation>
    <scope>NUCLEOTIDE SEQUENCE [LARGE SCALE GENOMIC DNA]</scope>
    <source>
        <tissue evidence="1">Muscle</tissue>
    </source>
</reference>
<organism evidence="1 2">
    <name type="scientific">Portunus trituberculatus</name>
    <name type="common">Swimming crab</name>
    <name type="synonym">Neptunus trituberculatus</name>
    <dbReference type="NCBI Taxonomy" id="210409"/>
    <lineage>
        <taxon>Eukaryota</taxon>
        <taxon>Metazoa</taxon>
        <taxon>Ecdysozoa</taxon>
        <taxon>Arthropoda</taxon>
        <taxon>Crustacea</taxon>
        <taxon>Multicrustacea</taxon>
        <taxon>Malacostraca</taxon>
        <taxon>Eumalacostraca</taxon>
        <taxon>Eucarida</taxon>
        <taxon>Decapoda</taxon>
        <taxon>Pleocyemata</taxon>
        <taxon>Brachyura</taxon>
        <taxon>Eubrachyura</taxon>
        <taxon>Portunoidea</taxon>
        <taxon>Portunidae</taxon>
        <taxon>Portuninae</taxon>
        <taxon>Portunus</taxon>
    </lineage>
</organism>
<dbReference type="Proteomes" id="UP000324222">
    <property type="component" value="Unassembled WGS sequence"/>
</dbReference>
<proteinExistence type="predicted"/>
<accession>A0A5B7EDE5</accession>
<keyword evidence="2" id="KW-1185">Reference proteome</keyword>
<evidence type="ECO:0000313" key="2">
    <source>
        <dbReference type="Proteomes" id="UP000324222"/>
    </source>
</evidence>
<sequence length="167" mass="17746">MHPFTLSSSGRHLDLYGHALAWRIMGAHGAPLVDDVLGAALWHETLVAERQSSLTDMFTITPRTAHIGAAVPILAASCPFPTWLYALLALAKHAVQVPGTHEVTATGLSSAKLLPAHTVVLVTELATLTGSVTVTQTLVEETTSITEEGRMTEEGVVRNRSNTGALF</sequence>